<sequence>MSVKLLLGRRGSGKTYHIMQSIKEKIKDNPLGDPIIVITPKQSTFTFEQQLAQDAEIKGSLRASIYGFERLAWRIMSEEGGLSENMISKSGIEMLVHMILKEQQDQLQLFRSSARYYGFSQKVTETIKEFKKYDVAADTLSQLSENTAFPVRTQHKLHDIALIYQQLESDLAGHYTQAEDMMSFLYDRIPNAKSIQQADIYIDGFHNFTTLEYQVIQQLSRYAKSMTITLTADLSESNETFRKTGETYQLLIESLNAAQLDVKVEQLKDTARFQNKSLALIESQFDALQPVTGSADGIAVNEAESMRKEVEHVVRTIHRQARTGEYRYAETAVLYRDAGYISLFKEYFAKYQIPYYTDSKEQMIHHPAVELIRSLLDFIAQPWQTEHLFRALKTGLLSRRFDIQQDQLLIDMLENTVIERGLSFNRWIEDERFFFDKRKPFGEEEWQQMNQFRRYIIPVLNQLLTLQQVTNPREFTTQLYQFLIDIKLPDYLMAEKDRLVSQGLNREALENEQVYTGIIDILDELVEMLGERSTDFQTMKDMLDVGLSTLEFASIPQALDEVQLLNMDLARVENIPCVFVVGFNEDILPRANKNQTLISDQDKELVEQSADVKLAPSSLALTMDESFVAYQVLTNASQNLHISYSLMDESGGARQPSSYLSQLKAIFPDLDIKRLSEETSPETLIETVAVGVSHAVERQSDPDWQYVIDWLSQYEIFQDLMRLKHYHNTTVRLDETRTQHIYGDEIKASVSRFETYNSCPFKHFAAHGLKLNIRQPFEFQNFELGNIFHHALKIISEEIKDSITLMDKQAIEDYVAVTLKGLVPDVQYQVLYSKAYYQYMIQQIAKILTETLSVIQKQQSRSKFRMTRFEQNFTADPVSAHQFKAQKLYTAQGIPISIRGQIDRIDVLKSEHRDYVSIIDYKSSGHDLKLNEVYYGKQMQMLTYMDVVLQNSSQLSDQPLDAAAMLYFHVQQPFMKYGLKDEALEHERKYFEAYRLEGFVLDDLNIASQLDTELEAGTKSGIIPVALTKKGIFDSRSKRLSKHEIAGLIDINRQNYITTATAIMDGETKVAPLEFNHQLPCQFCSFRATCHIDPLINAADIRRVDEQIDVKALLKEETDEN</sequence>
<keyword evidence="1" id="KW-0004">4Fe-4S</keyword>
<evidence type="ECO:0000256" key="8">
    <source>
        <dbReference type="ARBA" id="ARBA00022839"/>
    </source>
</evidence>
<evidence type="ECO:0000256" key="13">
    <source>
        <dbReference type="ARBA" id="ARBA00023204"/>
    </source>
</evidence>
<keyword evidence="6" id="KW-0378">Hydrolase</keyword>
<evidence type="ECO:0000256" key="2">
    <source>
        <dbReference type="ARBA" id="ARBA00022722"/>
    </source>
</evidence>
<evidence type="ECO:0000259" key="14">
    <source>
        <dbReference type="PROSITE" id="PS51217"/>
    </source>
</evidence>
<evidence type="ECO:0000256" key="4">
    <source>
        <dbReference type="ARBA" id="ARBA00022741"/>
    </source>
</evidence>
<dbReference type="RefSeq" id="WP_133429551.1">
    <property type="nucleotide sequence ID" value="NZ_BMCC01000001.1"/>
</dbReference>
<dbReference type="Pfam" id="PF21445">
    <property type="entry name" value="ADDB_N"/>
    <property type="match status" value="1"/>
</dbReference>
<evidence type="ECO:0000256" key="1">
    <source>
        <dbReference type="ARBA" id="ARBA00022485"/>
    </source>
</evidence>
<dbReference type="GO" id="GO:0000724">
    <property type="term" value="P:double-strand break repair via homologous recombination"/>
    <property type="evidence" value="ECO:0007669"/>
    <property type="project" value="InterPro"/>
</dbReference>
<dbReference type="GO" id="GO:0004386">
    <property type="term" value="F:helicase activity"/>
    <property type="evidence" value="ECO:0007669"/>
    <property type="project" value="UniProtKB-KW"/>
</dbReference>
<evidence type="ECO:0000256" key="11">
    <source>
        <dbReference type="ARBA" id="ARBA00023014"/>
    </source>
</evidence>
<reference evidence="15 16" key="1">
    <citation type="submission" date="2019-01" db="EMBL/GenBank/DDBJ databases">
        <title>Draft genome sequences of the type strains of six Macrococcus species.</title>
        <authorList>
            <person name="Mazhar S."/>
            <person name="Altermann E."/>
            <person name="Hill C."/>
            <person name="Mcauliffe O."/>
        </authorList>
    </citation>
    <scope>NUCLEOTIDE SEQUENCE [LARGE SCALE GENOMIC DNA]</scope>
    <source>
        <strain evidence="15 16">CCM4809</strain>
    </source>
</reference>
<keyword evidence="7 15" id="KW-0347">Helicase</keyword>
<proteinExistence type="predicted"/>
<dbReference type="SUPFAM" id="SSF52540">
    <property type="entry name" value="P-loop containing nucleoside triphosphate hydrolases"/>
    <property type="match status" value="1"/>
</dbReference>
<evidence type="ECO:0000256" key="12">
    <source>
        <dbReference type="ARBA" id="ARBA00023125"/>
    </source>
</evidence>
<keyword evidence="8 15" id="KW-0269">Exonuclease</keyword>
<accession>A0A4V3BEB6</accession>
<organism evidence="15 16">
    <name type="scientific">Macrococcus hajekii</name>
    <dbReference type="NCBI Taxonomy" id="198482"/>
    <lineage>
        <taxon>Bacteria</taxon>
        <taxon>Bacillati</taxon>
        <taxon>Bacillota</taxon>
        <taxon>Bacilli</taxon>
        <taxon>Bacillales</taxon>
        <taxon>Staphylococcaceae</taxon>
        <taxon>Macrococcus</taxon>
    </lineage>
</organism>
<keyword evidence="4" id="KW-0547">Nucleotide-binding</keyword>
<dbReference type="InterPro" id="IPR014017">
    <property type="entry name" value="DNA_helicase_UvrD-like_C"/>
</dbReference>
<dbReference type="InterPro" id="IPR014140">
    <property type="entry name" value="DNA_helicase_suAddB"/>
</dbReference>
<evidence type="ECO:0000256" key="5">
    <source>
        <dbReference type="ARBA" id="ARBA00022763"/>
    </source>
</evidence>
<keyword evidence="9" id="KW-0067">ATP-binding</keyword>
<dbReference type="GO" id="GO:0051539">
    <property type="term" value="F:4 iron, 4 sulfur cluster binding"/>
    <property type="evidence" value="ECO:0007669"/>
    <property type="project" value="UniProtKB-KW"/>
</dbReference>
<dbReference type="NCBIfam" id="TIGR02773">
    <property type="entry name" value="addB_Gpos"/>
    <property type="match status" value="1"/>
</dbReference>
<name>A0A4V3BEB6_9STAP</name>
<keyword evidence="2" id="KW-0540">Nuclease</keyword>
<dbReference type="Gene3D" id="3.40.50.300">
    <property type="entry name" value="P-loop containing nucleotide triphosphate hydrolases"/>
    <property type="match status" value="4"/>
</dbReference>
<dbReference type="Gene3D" id="3.90.320.10">
    <property type="match status" value="1"/>
</dbReference>
<dbReference type="Pfam" id="PF12705">
    <property type="entry name" value="PDDEXK_1"/>
    <property type="match status" value="1"/>
</dbReference>
<keyword evidence="3" id="KW-0479">Metal-binding</keyword>
<dbReference type="Proteomes" id="UP000295328">
    <property type="component" value="Unassembled WGS sequence"/>
</dbReference>
<gene>
    <name evidence="15" type="primary">addB</name>
    <name evidence="15" type="ORF">ERX37_05065</name>
</gene>
<evidence type="ECO:0000256" key="7">
    <source>
        <dbReference type="ARBA" id="ARBA00022806"/>
    </source>
</evidence>
<dbReference type="InterPro" id="IPR049035">
    <property type="entry name" value="ADDB_N"/>
</dbReference>
<keyword evidence="16" id="KW-1185">Reference proteome</keyword>
<dbReference type="InterPro" id="IPR027417">
    <property type="entry name" value="P-loop_NTPase"/>
</dbReference>
<dbReference type="GO" id="GO:0005524">
    <property type="term" value="F:ATP binding"/>
    <property type="evidence" value="ECO:0007669"/>
    <property type="project" value="UniProtKB-KW"/>
</dbReference>
<dbReference type="GO" id="GO:0046872">
    <property type="term" value="F:metal ion binding"/>
    <property type="evidence" value="ECO:0007669"/>
    <property type="project" value="UniProtKB-KW"/>
</dbReference>
<evidence type="ECO:0000256" key="10">
    <source>
        <dbReference type="ARBA" id="ARBA00023004"/>
    </source>
</evidence>
<keyword evidence="13" id="KW-0234">DNA repair</keyword>
<keyword evidence="11" id="KW-0411">Iron-sulfur</keyword>
<evidence type="ECO:0000256" key="3">
    <source>
        <dbReference type="ARBA" id="ARBA00022723"/>
    </source>
</evidence>
<dbReference type="Pfam" id="PF13361">
    <property type="entry name" value="UvrD_C"/>
    <property type="match status" value="1"/>
</dbReference>
<dbReference type="GO" id="GO:0004527">
    <property type="term" value="F:exonuclease activity"/>
    <property type="evidence" value="ECO:0007669"/>
    <property type="project" value="UniProtKB-KW"/>
</dbReference>
<keyword evidence="5" id="KW-0227">DNA damage</keyword>
<dbReference type="PANTHER" id="PTHR30591:SF1">
    <property type="entry name" value="RECBCD ENZYME SUBUNIT RECC"/>
    <property type="match status" value="1"/>
</dbReference>
<dbReference type="OrthoDB" id="9758506at2"/>
<dbReference type="InterPro" id="IPR038726">
    <property type="entry name" value="PDDEXK_AddAB-type"/>
</dbReference>
<keyword evidence="12" id="KW-0238">DNA-binding</keyword>
<comment type="caution">
    <text evidence="15">The sequence shown here is derived from an EMBL/GenBank/DDBJ whole genome shotgun (WGS) entry which is preliminary data.</text>
</comment>
<keyword evidence="10" id="KW-0408">Iron</keyword>
<dbReference type="GO" id="GO:0003677">
    <property type="term" value="F:DNA binding"/>
    <property type="evidence" value="ECO:0007669"/>
    <property type="project" value="UniProtKB-KW"/>
</dbReference>
<evidence type="ECO:0000313" key="15">
    <source>
        <dbReference type="EMBL" id="TDM03455.1"/>
    </source>
</evidence>
<evidence type="ECO:0000256" key="9">
    <source>
        <dbReference type="ARBA" id="ARBA00022840"/>
    </source>
</evidence>
<dbReference type="AlphaFoldDB" id="A0A4V3BEB6"/>
<evidence type="ECO:0000313" key="16">
    <source>
        <dbReference type="Proteomes" id="UP000295328"/>
    </source>
</evidence>
<dbReference type="EMBL" id="SCWE01000001">
    <property type="protein sequence ID" value="TDM03455.1"/>
    <property type="molecule type" value="Genomic_DNA"/>
</dbReference>
<dbReference type="PANTHER" id="PTHR30591">
    <property type="entry name" value="RECBCD ENZYME SUBUNIT RECC"/>
    <property type="match status" value="1"/>
</dbReference>
<dbReference type="PROSITE" id="PS51217">
    <property type="entry name" value="UVRD_HELICASE_CTER"/>
    <property type="match status" value="1"/>
</dbReference>
<evidence type="ECO:0000256" key="6">
    <source>
        <dbReference type="ARBA" id="ARBA00022801"/>
    </source>
</evidence>
<protein>
    <submittedName>
        <fullName evidence="15">Helicase-exonuclease AddAB subunit AddB</fullName>
    </submittedName>
</protein>
<feature type="domain" description="UvrD-like helicase C-terminal" evidence="14">
    <location>
        <begin position="268"/>
        <end position="560"/>
    </location>
</feature>
<dbReference type="InterPro" id="IPR011604">
    <property type="entry name" value="PDDEXK-like_dom_sf"/>
</dbReference>